<dbReference type="GO" id="GO:0060090">
    <property type="term" value="F:molecular adaptor activity"/>
    <property type="evidence" value="ECO:0007669"/>
    <property type="project" value="TreeGrafter"/>
</dbReference>
<organism evidence="4 5">
    <name type="scientific">Mycena rosella</name>
    <name type="common">Pink bonnet</name>
    <name type="synonym">Agaricus rosellus</name>
    <dbReference type="NCBI Taxonomy" id="1033263"/>
    <lineage>
        <taxon>Eukaryota</taxon>
        <taxon>Fungi</taxon>
        <taxon>Dikarya</taxon>
        <taxon>Basidiomycota</taxon>
        <taxon>Agaricomycotina</taxon>
        <taxon>Agaricomycetes</taxon>
        <taxon>Agaricomycetidae</taxon>
        <taxon>Agaricales</taxon>
        <taxon>Marasmiineae</taxon>
        <taxon>Mycenaceae</taxon>
        <taxon>Mycena</taxon>
    </lineage>
</organism>
<accession>A0AAD7GGS9</accession>
<dbReference type="GO" id="GO:0016020">
    <property type="term" value="C:membrane"/>
    <property type="evidence" value="ECO:0007669"/>
    <property type="project" value="TreeGrafter"/>
</dbReference>
<comment type="caution">
    <text evidence="4">The sequence shown here is derived from an EMBL/GenBank/DDBJ whole genome shotgun (WGS) entry which is preliminary data.</text>
</comment>
<evidence type="ECO:0000256" key="2">
    <source>
        <dbReference type="ARBA" id="ARBA00022803"/>
    </source>
</evidence>
<keyword evidence="1" id="KW-0677">Repeat</keyword>
<evidence type="ECO:0000256" key="1">
    <source>
        <dbReference type="ARBA" id="ARBA00022737"/>
    </source>
</evidence>
<sequence>MSEDESTPTTVERLKAEGNVLHGQGSYQAAYQKYSEAIKEAPANVVLAILYANRAASCLAMKEYLDAFHDANTAAELDPTYAKAWARVGTAAHALEIWDVCRKAWTSALACLPTTDLTPTQLVLKAQFKAGVKAADAGEVKSTAVAKSKFMHFAEDSNARGNMPWDRALVLAGQNQLARGELPSSGFVILNAHRDFIRGIKTMQQIKIKRKADGNLEVKAIPNALVDITNGLLRDSRVFHADSRFFTQLESQLRFEAEFTGAWSSGGPKKVQKEVVARQRKEGWLPVRRALSVTVRAWMIRGFLDSQMGARTSGVEFYLRALDLLEWGRRTWPNVPAEDRGIIFEPSFVRGIRRLHLPAVMNLYLKQGAESGYTLENIAQMARDLIAETQASVRNPACLQDPGFFASFWIYPVAEGLSILGWYHMQLGLQHFDKTGDIDLGEEAVVNFHQSSRYYIQAAGKYPEDDEERPHMLAVALEALWWGAAPLRVTLPLCRKIRAAMPKPVPIWEFSSKSLNKRNANCAEAVRFLDDCERQLADGTATLESALMPLDLMERRVGRVAQLRDD</sequence>
<dbReference type="PROSITE" id="PS50005">
    <property type="entry name" value="TPR"/>
    <property type="match status" value="1"/>
</dbReference>
<protein>
    <submittedName>
        <fullName evidence="4">Uncharacterized protein</fullName>
    </submittedName>
</protein>
<dbReference type="SUPFAM" id="SSF48452">
    <property type="entry name" value="TPR-like"/>
    <property type="match status" value="1"/>
</dbReference>
<dbReference type="Gene3D" id="1.25.40.10">
    <property type="entry name" value="Tetratricopeptide repeat domain"/>
    <property type="match status" value="1"/>
</dbReference>
<dbReference type="InterPro" id="IPR011990">
    <property type="entry name" value="TPR-like_helical_dom_sf"/>
</dbReference>
<reference evidence="4" key="1">
    <citation type="submission" date="2023-03" db="EMBL/GenBank/DDBJ databases">
        <title>Massive genome expansion in bonnet fungi (Mycena s.s.) driven by repeated elements and novel gene families across ecological guilds.</title>
        <authorList>
            <consortium name="Lawrence Berkeley National Laboratory"/>
            <person name="Harder C.B."/>
            <person name="Miyauchi S."/>
            <person name="Viragh M."/>
            <person name="Kuo A."/>
            <person name="Thoen E."/>
            <person name="Andreopoulos B."/>
            <person name="Lu D."/>
            <person name="Skrede I."/>
            <person name="Drula E."/>
            <person name="Henrissat B."/>
            <person name="Morin E."/>
            <person name="Kohler A."/>
            <person name="Barry K."/>
            <person name="LaButti K."/>
            <person name="Morin E."/>
            <person name="Salamov A."/>
            <person name="Lipzen A."/>
            <person name="Mereny Z."/>
            <person name="Hegedus B."/>
            <person name="Baldrian P."/>
            <person name="Stursova M."/>
            <person name="Weitz H."/>
            <person name="Taylor A."/>
            <person name="Grigoriev I.V."/>
            <person name="Nagy L.G."/>
            <person name="Martin F."/>
            <person name="Kauserud H."/>
        </authorList>
    </citation>
    <scope>NUCLEOTIDE SEQUENCE</scope>
    <source>
        <strain evidence="4">CBHHK067</strain>
    </source>
</reference>
<keyword evidence="5" id="KW-1185">Reference proteome</keyword>
<dbReference type="AlphaFoldDB" id="A0AAD7GGS9"/>
<dbReference type="GO" id="GO:0006620">
    <property type="term" value="P:post-translational protein targeting to endoplasmic reticulum membrane"/>
    <property type="evidence" value="ECO:0007669"/>
    <property type="project" value="TreeGrafter"/>
</dbReference>
<dbReference type="SMART" id="SM00028">
    <property type="entry name" value="TPR"/>
    <property type="match status" value="3"/>
</dbReference>
<gene>
    <name evidence="4" type="ORF">B0H17DRAFT_687044</name>
</gene>
<dbReference type="GO" id="GO:0072380">
    <property type="term" value="C:TRC complex"/>
    <property type="evidence" value="ECO:0007669"/>
    <property type="project" value="TreeGrafter"/>
</dbReference>
<evidence type="ECO:0000256" key="3">
    <source>
        <dbReference type="PROSITE-ProRule" id="PRU00339"/>
    </source>
</evidence>
<evidence type="ECO:0000313" key="4">
    <source>
        <dbReference type="EMBL" id="KAJ7687386.1"/>
    </source>
</evidence>
<proteinExistence type="predicted"/>
<feature type="repeat" description="TPR" evidence="3">
    <location>
        <begin position="11"/>
        <end position="44"/>
    </location>
</feature>
<dbReference type="PANTHER" id="PTHR45831">
    <property type="entry name" value="LD24721P"/>
    <property type="match status" value="1"/>
</dbReference>
<dbReference type="InterPro" id="IPR047150">
    <property type="entry name" value="SGT"/>
</dbReference>
<dbReference type="Proteomes" id="UP001221757">
    <property type="component" value="Unassembled WGS sequence"/>
</dbReference>
<dbReference type="InterPro" id="IPR019734">
    <property type="entry name" value="TPR_rpt"/>
</dbReference>
<dbReference type="EMBL" id="JARKIE010000088">
    <property type="protein sequence ID" value="KAJ7687386.1"/>
    <property type="molecule type" value="Genomic_DNA"/>
</dbReference>
<name>A0AAD7GGS9_MYCRO</name>
<evidence type="ECO:0000313" key="5">
    <source>
        <dbReference type="Proteomes" id="UP001221757"/>
    </source>
</evidence>
<keyword evidence="2 3" id="KW-0802">TPR repeat</keyword>
<dbReference type="PANTHER" id="PTHR45831:SF2">
    <property type="entry name" value="LD24721P"/>
    <property type="match status" value="1"/>
</dbReference>